<dbReference type="KEGG" id="vin:AKJ08_1263"/>
<dbReference type="GO" id="GO:0032259">
    <property type="term" value="P:methylation"/>
    <property type="evidence" value="ECO:0007669"/>
    <property type="project" value="UniProtKB-KW"/>
</dbReference>
<accession>A0A0K1PBU5</accession>
<dbReference type="Gene3D" id="3.10.290.10">
    <property type="entry name" value="RNA-binding S4 domain"/>
    <property type="match status" value="1"/>
</dbReference>
<dbReference type="InterPro" id="IPR047048">
    <property type="entry name" value="TlyA"/>
</dbReference>
<dbReference type="PANTHER" id="PTHR32319:SF0">
    <property type="entry name" value="BACTERIAL HEMOLYSIN-LIKE PROTEIN"/>
    <property type="match status" value="1"/>
</dbReference>
<evidence type="ECO:0000256" key="2">
    <source>
        <dbReference type="ARBA" id="ARBA00029460"/>
    </source>
</evidence>
<dbReference type="SMART" id="SM00363">
    <property type="entry name" value="S4"/>
    <property type="match status" value="1"/>
</dbReference>
<dbReference type="Proteomes" id="UP000055590">
    <property type="component" value="Chromosome"/>
</dbReference>
<dbReference type="AlphaFoldDB" id="A0A0K1PBU5"/>
<reference evidence="5 6" key="1">
    <citation type="submission" date="2015-08" db="EMBL/GenBank/DDBJ databases">
        <authorList>
            <person name="Babu N.S."/>
            <person name="Beckwith C.J."/>
            <person name="Beseler K.G."/>
            <person name="Brison A."/>
            <person name="Carone J.V."/>
            <person name="Caskin T.P."/>
            <person name="Diamond M."/>
            <person name="Durham M.E."/>
            <person name="Foxe J.M."/>
            <person name="Go M."/>
            <person name="Henderson B.A."/>
            <person name="Jones I.B."/>
            <person name="McGettigan J.A."/>
            <person name="Micheletti S.J."/>
            <person name="Nasrallah M.E."/>
            <person name="Ortiz D."/>
            <person name="Piller C.R."/>
            <person name="Privatt S.R."/>
            <person name="Schneider S.L."/>
            <person name="Sharp S."/>
            <person name="Smith T.C."/>
            <person name="Stanton J.D."/>
            <person name="Ullery H.E."/>
            <person name="Wilson R.J."/>
            <person name="Serrano M.G."/>
            <person name="Buck G."/>
            <person name="Lee V."/>
            <person name="Wang Y."/>
            <person name="Carvalho R."/>
            <person name="Voegtly L."/>
            <person name="Shi R."/>
            <person name="Duckworth R."/>
            <person name="Johnson A."/>
            <person name="Loviza R."/>
            <person name="Walstead R."/>
            <person name="Shah Z."/>
            <person name="Kiflezghi M."/>
            <person name="Wade K."/>
            <person name="Ball S.L."/>
            <person name="Bradley K.W."/>
            <person name="Asai D.J."/>
            <person name="Bowman C.A."/>
            <person name="Russell D.A."/>
            <person name="Pope W.H."/>
            <person name="Jacobs-Sera D."/>
            <person name="Hendrix R.W."/>
            <person name="Hatfull G.F."/>
        </authorList>
    </citation>
    <scope>NUCLEOTIDE SEQUENCE [LARGE SCALE GENOMIC DNA]</scope>
    <source>
        <strain evidence="5 6">DSM 27710</strain>
    </source>
</reference>
<dbReference type="InterPro" id="IPR036986">
    <property type="entry name" value="S4_RNA-bd_sf"/>
</dbReference>
<dbReference type="NCBIfam" id="TIGR00478">
    <property type="entry name" value="tly"/>
    <property type="match status" value="1"/>
</dbReference>
<dbReference type="Gene3D" id="3.40.50.150">
    <property type="entry name" value="Vaccinia Virus protein VP39"/>
    <property type="match status" value="1"/>
</dbReference>
<evidence type="ECO:0000313" key="5">
    <source>
        <dbReference type="EMBL" id="AKU90876.1"/>
    </source>
</evidence>
<evidence type="ECO:0000313" key="6">
    <source>
        <dbReference type="Proteomes" id="UP000055590"/>
    </source>
</evidence>
<dbReference type="SUPFAM" id="SSF53335">
    <property type="entry name" value="S-adenosyl-L-methionine-dependent methyltransferases"/>
    <property type="match status" value="1"/>
</dbReference>
<dbReference type="InterPro" id="IPR004538">
    <property type="entry name" value="Hemolysin_A/TlyA"/>
</dbReference>
<dbReference type="InterPro" id="IPR002877">
    <property type="entry name" value="RNA_MeTrfase_FtsJ_dom"/>
</dbReference>
<dbReference type="PIRSF" id="PIRSF005578">
    <property type="entry name" value="TlyA"/>
    <property type="match status" value="1"/>
</dbReference>
<name>A0A0K1PBU5_9BACT</name>
<dbReference type="InterPro" id="IPR002942">
    <property type="entry name" value="S4_RNA-bd"/>
</dbReference>
<evidence type="ECO:0000256" key="1">
    <source>
        <dbReference type="ARBA" id="ARBA00022884"/>
    </source>
</evidence>
<protein>
    <submittedName>
        <fullName evidence="5">RNA binding methyltransferase FtsJ like protein</fullName>
    </submittedName>
</protein>
<dbReference type="Pfam" id="PF01479">
    <property type="entry name" value="S4"/>
    <property type="match status" value="1"/>
</dbReference>
<dbReference type="PANTHER" id="PTHR32319">
    <property type="entry name" value="BACTERIAL HEMOLYSIN-LIKE PROTEIN"/>
    <property type="match status" value="1"/>
</dbReference>
<evidence type="ECO:0000259" key="4">
    <source>
        <dbReference type="SMART" id="SM00363"/>
    </source>
</evidence>
<sequence length="251" mass="27266">MAKRERIDKLLLERGLAETRARAQALVMAGEVLVGDHRVDKPGQLVDPELPIRLKGEGLRYVSRGALKLEGALDTFGIDPAGLRCVDLGASTGGFTDLLLQRGAEAVWAVDVGYGQLHEKLRQDPRVHSFERVNARTVGLEQLGAEPFDLAVMDLSFISLELVLPAARSLVRPGGQLVMLVKPQFEVGPKDVGNGGVVRDPEKRQEAIDRIADFCRGLRLEVRGIVDSPILGPAGNLEALLWAARIDSQES</sequence>
<proteinExistence type="inferred from homology"/>
<dbReference type="CDD" id="cd02440">
    <property type="entry name" value="AdoMet_MTases"/>
    <property type="match status" value="1"/>
</dbReference>
<keyword evidence="1 3" id="KW-0694">RNA-binding</keyword>
<dbReference type="EMBL" id="CP012332">
    <property type="protein sequence ID" value="AKU90876.1"/>
    <property type="molecule type" value="Genomic_DNA"/>
</dbReference>
<gene>
    <name evidence="5" type="ORF">AKJ08_1263</name>
</gene>
<keyword evidence="6" id="KW-1185">Reference proteome</keyword>
<dbReference type="STRING" id="1391653.AKJ08_1263"/>
<dbReference type="GO" id="GO:0003723">
    <property type="term" value="F:RNA binding"/>
    <property type="evidence" value="ECO:0007669"/>
    <property type="project" value="UniProtKB-KW"/>
</dbReference>
<dbReference type="Pfam" id="PF01728">
    <property type="entry name" value="FtsJ"/>
    <property type="match status" value="1"/>
</dbReference>
<dbReference type="SUPFAM" id="SSF55174">
    <property type="entry name" value="Alpha-L RNA-binding motif"/>
    <property type="match status" value="1"/>
</dbReference>
<dbReference type="OrthoDB" id="9784736at2"/>
<dbReference type="RefSeq" id="WP_050725269.1">
    <property type="nucleotide sequence ID" value="NZ_CP012332.1"/>
</dbReference>
<dbReference type="PATRIC" id="fig|1391653.3.peg.1327"/>
<feature type="domain" description="RNA-binding S4" evidence="4">
    <location>
        <begin position="5"/>
        <end position="70"/>
    </location>
</feature>
<keyword evidence="5" id="KW-0489">Methyltransferase</keyword>
<keyword evidence="5" id="KW-0808">Transferase</keyword>
<organism evidence="5 6">
    <name type="scientific">Vulgatibacter incomptus</name>
    <dbReference type="NCBI Taxonomy" id="1391653"/>
    <lineage>
        <taxon>Bacteria</taxon>
        <taxon>Pseudomonadati</taxon>
        <taxon>Myxococcota</taxon>
        <taxon>Myxococcia</taxon>
        <taxon>Myxococcales</taxon>
        <taxon>Cystobacterineae</taxon>
        <taxon>Vulgatibacteraceae</taxon>
        <taxon>Vulgatibacter</taxon>
    </lineage>
</organism>
<comment type="similarity">
    <text evidence="2">Belongs to the TlyA family.</text>
</comment>
<dbReference type="GO" id="GO:0008168">
    <property type="term" value="F:methyltransferase activity"/>
    <property type="evidence" value="ECO:0007669"/>
    <property type="project" value="UniProtKB-KW"/>
</dbReference>
<dbReference type="PROSITE" id="PS50889">
    <property type="entry name" value="S4"/>
    <property type="match status" value="1"/>
</dbReference>
<evidence type="ECO:0000256" key="3">
    <source>
        <dbReference type="PROSITE-ProRule" id="PRU00182"/>
    </source>
</evidence>
<dbReference type="InterPro" id="IPR029063">
    <property type="entry name" value="SAM-dependent_MTases_sf"/>
</dbReference>
<dbReference type="CDD" id="cd00165">
    <property type="entry name" value="S4"/>
    <property type="match status" value="1"/>
</dbReference>